<evidence type="ECO:0000256" key="6">
    <source>
        <dbReference type="ARBA" id="ARBA00023136"/>
    </source>
</evidence>
<dbReference type="PANTHER" id="PTHR24249">
    <property type="entry name" value="HISTAMINE RECEPTOR-RELATED G-PROTEIN COUPLED RECEPTOR"/>
    <property type="match status" value="1"/>
</dbReference>
<dbReference type="Proteomes" id="UP000001593">
    <property type="component" value="Unassembled WGS sequence"/>
</dbReference>
<dbReference type="InParanoid" id="A7RZJ2"/>
<dbReference type="CDD" id="cd00637">
    <property type="entry name" value="7tm_classA_rhodopsin-like"/>
    <property type="match status" value="1"/>
</dbReference>
<evidence type="ECO:0000256" key="9">
    <source>
        <dbReference type="RuleBase" id="RU000688"/>
    </source>
</evidence>
<keyword evidence="13" id="KW-1185">Reference proteome</keyword>
<organism evidence="12 13">
    <name type="scientific">Nematostella vectensis</name>
    <name type="common">Starlet sea anemone</name>
    <dbReference type="NCBI Taxonomy" id="45351"/>
    <lineage>
        <taxon>Eukaryota</taxon>
        <taxon>Metazoa</taxon>
        <taxon>Cnidaria</taxon>
        <taxon>Anthozoa</taxon>
        <taxon>Hexacorallia</taxon>
        <taxon>Actiniaria</taxon>
        <taxon>Edwardsiidae</taxon>
        <taxon>Nematostella</taxon>
    </lineage>
</organism>
<dbReference type="PhylomeDB" id="A7RZJ2"/>
<evidence type="ECO:0000256" key="8">
    <source>
        <dbReference type="ARBA" id="ARBA00023224"/>
    </source>
</evidence>
<gene>
    <name evidence="12" type="ORF">NEMVEDRAFT_v1g204471</name>
</gene>
<comment type="similarity">
    <text evidence="9">Belongs to the G-protein coupled receptor 1 family.</text>
</comment>
<dbReference type="InterPro" id="IPR000276">
    <property type="entry name" value="GPCR_Rhodpsn"/>
</dbReference>
<keyword evidence="4 10" id="KW-1133">Transmembrane helix</keyword>
<dbReference type="PROSITE" id="PS00237">
    <property type="entry name" value="G_PROTEIN_RECEP_F1_1"/>
    <property type="match status" value="1"/>
</dbReference>
<dbReference type="InterPro" id="IPR017452">
    <property type="entry name" value="GPCR_Rhodpsn_7TM"/>
</dbReference>
<dbReference type="PRINTS" id="PR00237">
    <property type="entry name" value="GPCRRHODOPSN"/>
</dbReference>
<evidence type="ECO:0000313" key="12">
    <source>
        <dbReference type="EMBL" id="EDO43104.1"/>
    </source>
</evidence>
<dbReference type="EMBL" id="DS469557">
    <property type="protein sequence ID" value="EDO43104.1"/>
    <property type="molecule type" value="Genomic_DNA"/>
</dbReference>
<evidence type="ECO:0000256" key="10">
    <source>
        <dbReference type="SAM" id="Phobius"/>
    </source>
</evidence>
<dbReference type="OMA" id="RIERYRK"/>
<evidence type="ECO:0000256" key="5">
    <source>
        <dbReference type="ARBA" id="ARBA00023040"/>
    </source>
</evidence>
<evidence type="ECO:0000313" key="13">
    <source>
        <dbReference type="Proteomes" id="UP000001593"/>
    </source>
</evidence>
<feature type="transmembrane region" description="Helical" evidence="10">
    <location>
        <begin position="36"/>
        <end position="60"/>
    </location>
</feature>
<dbReference type="eggNOG" id="KOG3656">
    <property type="taxonomic scope" value="Eukaryota"/>
</dbReference>
<evidence type="ECO:0000256" key="4">
    <source>
        <dbReference type="ARBA" id="ARBA00022989"/>
    </source>
</evidence>
<dbReference type="STRING" id="45351.A7RZJ2"/>
<dbReference type="SMART" id="SM01381">
    <property type="entry name" value="7TM_GPCR_Srsx"/>
    <property type="match status" value="1"/>
</dbReference>
<dbReference type="InterPro" id="IPR050569">
    <property type="entry name" value="TAAR"/>
</dbReference>
<keyword evidence="6 10" id="KW-0472">Membrane</keyword>
<evidence type="ECO:0000256" key="1">
    <source>
        <dbReference type="ARBA" id="ARBA00004651"/>
    </source>
</evidence>
<evidence type="ECO:0000256" key="2">
    <source>
        <dbReference type="ARBA" id="ARBA00022475"/>
    </source>
</evidence>
<feature type="transmembrane region" description="Helical" evidence="10">
    <location>
        <begin position="106"/>
        <end position="129"/>
    </location>
</feature>
<evidence type="ECO:0000256" key="7">
    <source>
        <dbReference type="ARBA" id="ARBA00023170"/>
    </source>
</evidence>
<feature type="domain" description="G-protein coupled receptors family 1 profile" evidence="11">
    <location>
        <begin position="52"/>
        <end position="302"/>
    </location>
</feature>
<evidence type="ECO:0000259" key="11">
    <source>
        <dbReference type="PROSITE" id="PS50262"/>
    </source>
</evidence>
<accession>A7RZJ2</accession>
<dbReference type="KEGG" id="nve:5515071"/>
<comment type="subcellular location">
    <subcellularLocation>
        <location evidence="1">Cell membrane</location>
        <topology evidence="1">Multi-pass membrane protein</topology>
    </subcellularLocation>
</comment>
<feature type="transmembrane region" description="Helical" evidence="10">
    <location>
        <begin position="72"/>
        <end position="94"/>
    </location>
</feature>
<keyword evidence="5 9" id="KW-0297">G-protein coupled receptor</keyword>
<proteinExistence type="inferred from homology"/>
<protein>
    <recommendedName>
        <fullName evidence="11">G-protein coupled receptors family 1 profile domain-containing protein</fullName>
    </recommendedName>
</protein>
<name>A7RZJ2_NEMVE</name>
<dbReference type="OrthoDB" id="5980742at2759"/>
<dbReference type="HOGENOM" id="CLU_009579_3_6_1"/>
<dbReference type="AlphaFoldDB" id="A7RZJ2"/>
<dbReference type="GO" id="GO:0004930">
    <property type="term" value="F:G protein-coupled receptor activity"/>
    <property type="evidence" value="ECO:0000318"/>
    <property type="project" value="GO_Central"/>
</dbReference>
<dbReference type="PANTHER" id="PTHR24249:SF372">
    <property type="entry name" value="G-PROTEIN COUPLED RECEPTORS FAMILY 1 PROFILE DOMAIN-CONTAINING PROTEIN"/>
    <property type="match status" value="1"/>
</dbReference>
<dbReference type="GO" id="GO:0007186">
    <property type="term" value="P:G protein-coupled receptor signaling pathway"/>
    <property type="evidence" value="ECO:0000318"/>
    <property type="project" value="GO_Central"/>
</dbReference>
<keyword evidence="8 9" id="KW-0807">Transducer</keyword>
<dbReference type="Gene3D" id="1.20.1070.10">
    <property type="entry name" value="Rhodopsin 7-helix transmembrane proteins"/>
    <property type="match status" value="1"/>
</dbReference>
<evidence type="ECO:0000256" key="3">
    <source>
        <dbReference type="ARBA" id="ARBA00022692"/>
    </source>
</evidence>
<feature type="transmembrane region" description="Helical" evidence="10">
    <location>
        <begin position="182"/>
        <end position="206"/>
    </location>
</feature>
<keyword evidence="7 9" id="KW-0675">Receptor</keyword>
<reference evidence="12 13" key="1">
    <citation type="journal article" date="2007" name="Science">
        <title>Sea anemone genome reveals ancestral eumetazoan gene repertoire and genomic organization.</title>
        <authorList>
            <person name="Putnam N.H."/>
            <person name="Srivastava M."/>
            <person name="Hellsten U."/>
            <person name="Dirks B."/>
            <person name="Chapman J."/>
            <person name="Salamov A."/>
            <person name="Terry A."/>
            <person name="Shapiro H."/>
            <person name="Lindquist E."/>
            <person name="Kapitonov V.V."/>
            <person name="Jurka J."/>
            <person name="Genikhovich G."/>
            <person name="Grigoriev I.V."/>
            <person name="Lucas S.M."/>
            <person name="Steele R.E."/>
            <person name="Finnerty J.R."/>
            <person name="Technau U."/>
            <person name="Martindale M.Q."/>
            <person name="Rokhsar D.S."/>
        </authorList>
    </citation>
    <scope>NUCLEOTIDE SEQUENCE [LARGE SCALE GENOMIC DNA]</scope>
    <source>
        <strain evidence="13">CH2 X CH6</strain>
    </source>
</reference>
<dbReference type="GO" id="GO:0005886">
    <property type="term" value="C:plasma membrane"/>
    <property type="evidence" value="ECO:0000318"/>
    <property type="project" value="GO_Central"/>
</dbReference>
<keyword evidence="2" id="KW-1003">Cell membrane</keyword>
<dbReference type="Pfam" id="PF00001">
    <property type="entry name" value="7tm_1"/>
    <property type="match status" value="1"/>
</dbReference>
<dbReference type="SUPFAM" id="SSF81321">
    <property type="entry name" value="Family A G protein-coupled receptor-like"/>
    <property type="match status" value="1"/>
</dbReference>
<keyword evidence="3 9" id="KW-0812">Transmembrane</keyword>
<sequence length="333" mass="38241">MTFRPRGEVTLRLCHQRMSENRSSYDPVWQNNPTDVWFWAVRTILLVVSLLGNGLVVVLIVKRSRLHTSPNWIICSLAIADLLVTVAIGTTEMLCTLNYCTFSCNWWILNVFYDMAVIASVFNLCALTYDRFLAIVHPLKYQLVMTRTRVFILLLFAWGTAIAAPLPSFASHLLGDYKSYRAFQILFLFFCEFLPSVLLLVAYVTMANIARRQVVRIERYRKALKFNNLHRCSVTKAPFRVQKINSNVQIIGILVFIFNLCFLLAVYKGVINYVFFKPVSPAVISITRILYHFNSAANGLVYAIFKTEYKQEIKRLLGVWSGAKCKPWMSCAV</sequence>
<dbReference type="PROSITE" id="PS50262">
    <property type="entry name" value="G_PROTEIN_RECEP_F1_2"/>
    <property type="match status" value="1"/>
</dbReference>
<feature type="transmembrane region" description="Helical" evidence="10">
    <location>
        <begin position="282"/>
        <end position="305"/>
    </location>
</feature>
<feature type="transmembrane region" description="Helical" evidence="10">
    <location>
        <begin position="250"/>
        <end position="276"/>
    </location>
</feature>
<feature type="transmembrane region" description="Helical" evidence="10">
    <location>
        <begin position="150"/>
        <end position="170"/>
    </location>
</feature>